<comment type="similarity">
    <text evidence="2">Belongs to the UPF0718 family.</text>
</comment>
<comment type="caution">
    <text evidence="8">The sequence shown here is derived from an EMBL/GenBank/DDBJ whole genome shotgun (WGS) entry which is preliminary data.</text>
</comment>
<name>A0A081K666_9GAMM</name>
<dbReference type="eggNOG" id="COG0701">
    <property type="taxonomic scope" value="Bacteria"/>
</dbReference>
<feature type="transmembrane region" description="Helical" evidence="7">
    <location>
        <begin position="237"/>
        <end position="257"/>
    </location>
</feature>
<reference evidence="8 9" key="1">
    <citation type="submission" date="2014-06" db="EMBL/GenBank/DDBJ databases">
        <title>Whole Genome Sequences of Three Symbiotic Endozoicomonas Bacteria.</title>
        <authorList>
            <person name="Neave M.J."/>
            <person name="Apprill A."/>
            <person name="Voolstra C.R."/>
        </authorList>
    </citation>
    <scope>NUCLEOTIDE SEQUENCE [LARGE SCALE GENOMIC DNA]</scope>
    <source>
        <strain evidence="8 9">DSM 22380</strain>
    </source>
</reference>
<evidence type="ECO:0000313" key="9">
    <source>
        <dbReference type="Proteomes" id="UP000027997"/>
    </source>
</evidence>
<keyword evidence="6 7" id="KW-0472">Membrane</keyword>
<keyword evidence="3" id="KW-1003">Cell membrane</keyword>
<feature type="transmembrane region" description="Helical" evidence="7">
    <location>
        <begin position="111"/>
        <end position="131"/>
    </location>
</feature>
<dbReference type="GO" id="GO:0005886">
    <property type="term" value="C:plasma membrane"/>
    <property type="evidence" value="ECO:0007669"/>
    <property type="project" value="UniProtKB-SubCell"/>
</dbReference>
<dbReference type="EMBL" id="JOJP01000001">
    <property type="protein sequence ID" value="KEI69642.1"/>
    <property type="molecule type" value="Genomic_DNA"/>
</dbReference>
<feature type="transmembrane region" description="Helical" evidence="7">
    <location>
        <begin position="82"/>
        <end position="105"/>
    </location>
</feature>
<evidence type="ECO:0008006" key="10">
    <source>
        <dbReference type="Google" id="ProtNLM"/>
    </source>
</evidence>
<keyword evidence="9" id="KW-1185">Reference proteome</keyword>
<evidence type="ECO:0000256" key="5">
    <source>
        <dbReference type="ARBA" id="ARBA00022989"/>
    </source>
</evidence>
<protein>
    <recommendedName>
        <fullName evidence="10">Permease</fullName>
    </recommendedName>
</protein>
<evidence type="ECO:0000256" key="4">
    <source>
        <dbReference type="ARBA" id="ARBA00022692"/>
    </source>
</evidence>
<gene>
    <name evidence="8" type="ORF">GV64_01800</name>
</gene>
<organism evidence="8 9">
    <name type="scientific">Endozoicomonas elysicola</name>
    <dbReference type="NCBI Taxonomy" id="305900"/>
    <lineage>
        <taxon>Bacteria</taxon>
        <taxon>Pseudomonadati</taxon>
        <taxon>Pseudomonadota</taxon>
        <taxon>Gammaproteobacteria</taxon>
        <taxon>Oceanospirillales</taxon>
        <taxon>Endozoicomonadaceae</taxon>
        <taxon>Endozoicomonas</taxon>
    </lineage>
</organism>
<evidence type="ECO:0000256" key="1">
    <source>
        <dbReference type="ARBA" id="ARBA00004651"/>
    </source>
</evidence>
<dbReference type="AlphaFoldDB" id="A0A081K666"/>
<comment type="subcellular location">
    <subcellularLocation>
        <location evidence="1">Cell membrane</location>
        <topology evidence="1">Multi-pass membrane protein</topology>
    </subcellularLocation>
</comment>
<feature type="transmembrane region" description="Helical" evidence="7">
    <location>
        <begin position="315"/>
        <end position="334"/>
    </location>
</feature>
<dbReference type="Proteomes" id="UP000027997">
    <property type="component" value="Unassembled WGS sequence"/>
</dbReference>
<accession>A0A081K666</accession>
<feature type="transmembrane region" description="Helical" evidence="7">
    <location>
        <begin position="174"/>
        <end position="193"/>
    </location>
</feature>
<sequence length="345" mass="37709">MIIVELASAYALLLWHMLWPIVFGLSLSAFVRSYIPTGTIVQRLGSNRLESASLSVILGAVSSVCNYATIGMGHTLRQKGASWPNSLAFMISSTNIGISMLVAIYGFLGVLFLEIMVVTSIAFIILAYFLAITLRMPAPDAGHEKNEITSNGKNAWQRACVFFRDDLNMTRKDILVGLLIASSVSVLMPSNWWELIFWSTQDYGFIAWLWNAFIGIIVAVLTFGCSIGNVSLAAVMWWNGVSPGGVMAFLLSSLLTFPMLRMSYNYYGLSVTVRQTAVLFFSVFLSCMLMDFILDKSSIYLVRSNLIAAKSGNGVIITLILNLILGGLALVMYLKGKSGDGGCSM</sequence>
<evidence type="ECO:0000313" key="8">
    <source>
        <dbReference type="EMBL" id="KEI69642.1"/>
    </source>
</evidence>
<keyword evidence="5 7" id="KW-1133">Transmembrane helix</keyword>
<dbReference type="PANTHER" id="PTHR42775">
    <property type="entry name" value="PERMEASE RV2963-RELATED"/>
    <property type="match status" value="1"/>
</dbReference>
<evidence type="ECO:0000256" key="3">
    <source>
        <dbReference type="ARBA" id="ARBA00022475"/>
    </source>
</evidence>
<feature type="transmembrane region" description="Helical" evidence="7">
    <location>
        <begin position="12"/>
        <end position="31"/>
    </location>
</feature>
<proteinExistence type="inferred from homology"/>
<feature type="transmembrane region" description="Helical" evidence="7">
    <location>
        <begin position="205"/>
        <end position="225"/>
    </location>
</feature>
<feature type="transmembrane region" description="Helical" evidence="7">
    <location>
        <begin position="51"/>
        <end position="70"/>
    </location>
</feature>
<dbReference type="PANTHER" id="PTHR42775:SF1">
    <property type="entry name" value="PERMEASE RV2963-RELATED"/>
    <property type="match status" value="1"/>
</dbReference>
<keyword evidence="4 7" id="KW-0812">Transmembrane</keyword>
<dbReference type="InterPro" id="IPR053166">
    <property type="entry name" value="UPF0718_permease"/>
</dbReference>
<evidence type="ECO:0000256" key="7">
    <source>
        <dbReference type="SAM" id="Phobius"/>
    </source>
</evidence>
<dbReference type="RefSeq" id="WP_034843924.1">
    <property type="nucleotide sequence ID" value="NZ_JOJP01000001.1"/>
</dbReference>
<dbReference type="Pfam" id="PF03773">
    <property type="entry name" value="ArsP_1"/>
    <property type="match status" value="1"/>
</dbReference>
<feature type="transmembrane region" description="Helical" evidence="7">
    <location>
        <begin position="277"/>
        <end position="294"/>
    </location>
</feature>
<evidence type="ECO:0000256" key="6">
    <source>
        <dbReference type="ARBA" id="ARBA00023136"/>
    </source>
</evidence>
<dbReference type="InterPro" id="IPR005524">
    <property type="entry name" value="DUF318"/>
</dbReference>
<evidence type="ECO:0000256" key="2">
    <source>
        <dbReference type="ARBA" id="ARBA00006386"/>
    </source>
</evidence>